<dbReference type="InterPro" id="IPR000192">
    <property type="entry name" value="Aminotrans_V_dom"/>
</dbReference>
<keyword evidence="4" id="KW-0479">Metal-binding</keyword>
<dbReference type="AlphaFoldDB" id="A0A486XTM4"/>
<dbReference type="EMBL" id="CAAJGR010000118">
    <property type="protein sequence ID" value="VHO04857.1"/>
    <property type="molecule type" value="Genomic_DNA"/>
</dbReference>
<dbReference type="SUPFAM" id="SSF53383">
    <property type="entry name" value="PLP-dependent transferases"/>
    <property type="match status" value="1"/>
</dbReference>
<evidence type="ECO:0000259" key="10">
    <source>
        <dbReference type="PROSITE" id="PS50206"/>
    </source>
</evidence>
<dbReference type="InterPro" id="IPR020578">
    <property type="entry name" value="Aminotrans_V_PyrdxlP_BS"/>
</dbReference>
<dbReference type="Pfam" id="PF00581">
    <property type="entry name" value="Rhodanese"/>
    <property type="match status" value="1"/>
</dbReference>
<dbReference type="Pfam" id="PF00266">
    <property type="entry name" value="Aminotran_5"/>
    <property type="match status" value="1"/>
</dbReference>
<evidence type="ECO:0000256" key="1">
    <source>
        <dbReference type="ARBA" id="ARBA00001933"/>
    </source>
</evidence>
<evidence type="ECO:0000256" key="9">
    <source>
        <dbReference type="RuleBase" id="RU004504"/>
    </source>
</evidence>
<dbReference type="InterPro" id="IPR015424">
    <property type="entry name" value="PyrdxlP-dep_Trfase"/>
</dbReference>
<dbReference type="Gene3D" id="3.60.15.10">
    <property type="entry name" value="Ribonuclease Z/Hydroxyacylglutathione hydrolase-like"/>
    <property type="match status" value="1"/>
</dbReference>
<gene>
    <name evidence="11" type="ORF">BAL341_2130</name>
</gene>
<proteinExistence type="inferred from homology"/>
<dbReference type="PROSITE" id="PS00595">
    <property type="entry name" value="AA_TRANSFER_CLASS_5"/>
    <property type="match status" value="1"/>
</dbReference>
<comment type="cofactor">
    <cofactor evidence="1 9">
        <name>pyridoxal 5'-phosphate</name>
        <dbReference type="ChEBI" id="CHEBI:597326"/>
    </cofactor>
</comment>
<keyword evidence="5" id="KW-0663">Pyridoxal phosphate</keyword>
<dbReference type="InterPro" id="IPR001279">
    <property type="entry name" value="Metallo-B-lactamas"/>
</dbReference>
<evidence type="ECO:0000256" key="8">
    <source>
        <dbReference type="ARBA" id="ARBA00050776"/>
    </source>
</evidence>
<dbReference type="CDD" id="cd07724">
    <property type="entry name" value="POD-like_MBL-fold"/>
    <property type="match status" value="1"/>
</dbReference>
<dbReference type="GO" id="GO:0046872">
    <property type="term" value="F:metal ion binding"/>
    <property type="evidence" value="ECO:0007669"/>
    <property type="project" value="UniProtKB-KW"/>
</dbReference>
<sequence>MPSCQHEIYLDNNATTPVLPVAAEAAMHAMQYGFGNPSSSHATGIKAKAELETTRILARKLIGASSGDIVFTSGATEGIQASIVSALLAARERGLIGPETLLLYGATEHKAVPESLKHWNRVLQLNATVKAIPVDQHGLLDQQFMRQHLPGAAMICTMAANNETGVKQDLAALEHVIRAVNPKVYWMVDCVQALGKMTLDIASTSIDYAPFSGHKLYAPKGIGFLYVRQGAPYQPFIAGGGQESGLRSGTENLPGIAALHAVFTELAKSSGSVFQPEAVLWQYRRDLIKALKQVFAELQLNSDEPYVVPTTINFSVPSFYSKDIMDLFDAAGIRVSSGSACSSKVPSSFVLDAMGLDSWRSQGAIRLSFGPAMTPAECDRACTAIKALAAVVSKHCLVLTDATPTLEIHASGLIQLKHESLCSYLLICPDSREVVVIDPVLPLASRIANIIQGQGLTVNAILDTHLHRDHQSARQALMRLLGEPKLAAQCDVLGWPAQVNQLHCGPFRLTKLATPGHTPEAVSILLQRDNTLKAVFCGDIMLPGGVGRTDLPGGDIAELARSIQLLVSKLSDCTLLLSSHDYAQRFFTTLPLAIKEQPLLQDLLNNSANCDWAQQLQQQAVLLQQQSQHLCGLVEVSFSDATDVIAPEQLNQFMAQQSQVQIVDVREPHEQSAGALTQYLQQPYPVLEIPLSKFADALITQTLQPTQPLLLVCRSGNRSLMACKILGRLGFGQVFNLKGGTALLK</sequence>
<dbReference type="CDD" id="cd00158">
    <property type="entry name" value="RHOD"/>
    <property type="match status" value="1"/>
</dbReference>
<dbReference type="InterPro" id="IPR015422">
    <property type="entry name" value="PyrdxlP-dep_Trfase_small"/>
</dbReference>
<dbReference type="PANTHER" id="PTHR11601">
    <property type="entry name" value="CYSTEINE DESULFURYLASE FAMILY MEMBER"/>
    <property type="match status" value="1"/>
</dbReference>
<dbReference type="GO" id="GO:0031071">
    <property type="term" value="F:cysteine desulfurase activity"/>
    <property type="evidence" value="ECO:0007669"/>
    <property type="project" value="UniProtKB-EC"/>
</dbReference>
<dbReference type="Gene3D" id="3.40.250.10">
    <property type="entry name" value="Rhodanese-like domain"/>
    <property type="match status" value="1"/>
</dbReference>
<evidence type="ECO:0000256" key="7">
    <source>
        <dbReference type="ARBA" id="ARBA00023014"/>
    </source>
</evidence>
<evidence type="ECO:0000256" key="5">
    <source>
        <dbReference type="ARBA" id="ARBA00022898"/>
    </source>
</evidence>
<dbReference type="InterPro" id="IPR036866">
    <property type="entry name" value="RibonucZ/Hydroxyglut_hydro"/>
</dbReference>
<dbReference type="InterPro" id="IPR044528">
    <property type="entry name" value="POD-like_MBL-fold"/>
</dbReference>
<dbReference type="GO" id="GO:0050313">
    <property type="term" value="F:sulfur dioxygenase activity"/>
    <property type="evidence" value="ECO:0007669"/>
    <property type="project" value="InterPro"/>
</dbReference>
<evidence type="ECO:0000256" key="3">
    <source>
        <dbReference type="ARBA" id="ARBA00012239"/>
    </source>
</evidence>
<dbReference type="SMART" id="SM00450">
    <property type="entry name" value="RHOD"/>
    <property type="match status" value="1"/>
</dbReference>
<evidence type="ECO:0000256" key="4">
    <source>
        <dbReference type="ARBA" id="ARBA00022723"/>
    </source>
</evidence>
<dbReference type="InterPro" id="IPR015421">
    <property type="entry name" value="PyrdxlP-dep_Trfase_major"/>
</dbReference>
<evidence type="ECO:0000313" key="11">
    <source>
        <dbReference type="EMBL" id="VHO04857.1"/>
    </source>
</evidence>
<comment type="similarity">
    <text evidence="2">Belongs to the class-V pyridoxal-phosphate-dependent aminotransferase family. NifS/IscS subfamily.</text>
</comment>
<dbReference type="Gene3D" id="3.40.640.10">
    <property type="entry name" value="Type I PLP-dependent aspartate aminotransferase-like (Major domain)"/>
    <property type="match status" value="1"/>
</dbReference>
<reference evidence="11" key="1">
    <citation type="submission" date="2019-04" db="EMBL/GenBank/DDBJ databases">
        <authorList>
            <person name="Brambilla D."/>
        </authorList>
    </citation>
    <scope>NUCLEOTIDE SEQUENCE</scope>
    <source>
        <strain evidence="11">BAL1</strain>
    </source>
</reference>
<feature type="domain" description="Rhodanese" evidence="10">
    <location>
        <begin position="656"/>
        <end position="745"/>
    </location>
</feature>
<keyword evidence="11" id="KW-0808">Transferase</keyword>
<keyword evidence="6" id="KW-0408">Iron</keyword>
<keyword evidence="7" id="KW-0411">Iron-sulfur</keyword>
<dbReference type="Gene3D" id="1.10.260.50">
    <property type="match status" value="1"/>
</dbReference>
<accession>A0A486XTM4</accession>
<dbReference type="SUPFAM" id="SSF56281">
    <property type="entry name" value="Metallo-hydrolase/oxidoreductase"/>
    <property type="match status" value="1"/>
</dbReference>
<dbReference type="GO" id="GO:0051536">
    <property type="term" value="F:iron-sulfur cluster binding"/>
    <property type="evidence" value="ECO:0007669"/>
    <property type="project" value="UniProtKB-KW"/>
</dbReference>
<dbReference type="GO" id="GO:0006749">
    <property type="term" value="P:glutathione metabolic process"/>
    <property type="evidence" value="ECO:0007669"/>
    <property type="project" value="InterPro"/>
</dbReference>
<comment type="catalytic activity">
    <reaction evidence="8">
        <text>(sulfur carrier)-H + L-cysteine = (sulfur carrier)-SH + L-alanine</text>
        <dbReference type="Rhea" id="RHEA:43892"/>
        <dbReference type="Rhea" id="RHEA-COMP:14737"/>
        <dbReference type="Rhea" id="RHEA-COMP:14739"/>
        <dbReference type="ChEBI" id="CHEBI:29917"/>
        <dbReference type="ChEBI" id="CHEBI:35235"/>
        <dbReference type="ChEBI" id="CHEBI:57972"/>
        <dbReference type="ChEBI" id="CHEBI:64428"/>
        <dbReference type="EC" id="2.8.1.7"/>
    </reaction>
</comment>
<dbReference type="InterPro" id="IPR001763">
    <property type="entry name" value="Rhodanese-like_dom"/>
</dbReference>
<dbReference type="PROSITE" id="PS50206">
    <property type="entry name" value="RHODANESE_3"/>
    <property type="match status" value="1"/>
</dbReference>
<name>A0A486XTM4_9GAMM</name>
<dbReference type="EC" id="2.8.1.7" evidence="3"/>
<dbReference type="InterPro" id="IPR036873">
    <property type="entry name" value="Rhodanese-like_dom_sf"/>
</dbReference>
<dbReference type="SMART" id="SM00849">
    <property type="entry name" value="Lactamase_B"/>
    <property type="match status" value="1"/>
</dbReference>
<evidence type="ECO:0000256" key="2">
    <source>
        <dbReference type="ARBA" id="ARBA00006490"/>
    </source>
</evidence>
<evidence type="ECO:0000256" key="6">
    <source>
        <dbReference type="ARBA" id="ARBA00023004"/>
    </source>
</evidence>
<dbReference type="Gene3D" id="3.90.1150.10">
    <property type="entry name" value="Aspartate Aminotransferase, domain 1"/>
    <property type="match status" value="1"/>
</dbReference>
<organism evidence="11">
    <name type="scientific">Rheinheimera sp. BAL341</name>
    <dbReference type="NCBI Taxonomy" id="1708203"/>
    <lineage>
        <taxon>Bacteria</taxon>
        <taxon>Pseudomonadati</taxon>
        <taxon>Pseudomonadota</taxon>
        <taxon>Gammaproteobacteria</taxon>
        <taxon>Chromatiales</taxon>
        <taxon>Chromatiaceae</taxon>
        <taxon>Rheinheimera</taxon>
    </lineage>
</organism>
<protein>
    <recommendedName>
        <fullName evidence="3">cysteine desulfurase</fullName>
        <ecNumber evidence="3">2.8.1.7</ecNumber>
    </recommendedName>
</protein>
<dbReference type="PANTHER" id="PTHR11601:SF34">
    <property type="entry name" value="CYSTEINE DESULFURASE"/>
    <property type="match status" value="1"/>
</dbReference>
<dbReference type="SUPFAM" id="SSF52821">
    <property type="entry name" value="Rhodanese/Cell cycle control phosphatase"/>
    <property type="match status" value="1"/>
</dbReference>